<evidence type="ECO:0000259" key="1">
    <source>
        <dbReference type="Pfam" id="PF03551"/>
    </source>
</evidence>
<feature type="domain" description="Transcription regulator PadR N-terminal" evidence="1">
    <location>
        <begin position="21"/>
        <end position="91"/>
    </location>
</feature>
<sequence length="114" mass="12351">MADGGETIPSQFRKGVVELAILALLHRDEAYGGEIVDRLAAYPGLAISAGTAYPLLSRLKKSGLITSVWRESPVGPPRKYYRLSPDGERVFAGMAKAWNGMKNEMDELLGVDAT</sequence>
<organism evidence="2">
    <name type="scientific">mine drainage metagenome</name>
    <dbReference type="NCBI Taxonomy" id="410659"/>
    <lineage>
        <taxon>unclassified sequences</taxon>
        <taxon>metagenomes</taxon>
        <taxon>ecological metagenomes</taxon>
    </lineage>
</organism>
<proteinExistence type="predicted"/>
<protein>
    <submittedName>
        <fullName evidence="2">Transcriptional regulator PadR-like family protein</fullName>
    </submittedName>
</protein>
<dbReference type="AlphaFoldDB" id="A0A1J5QE92"/>
<dbReference type="Gene3D" id="1.10.10.10">
    <property type="entry name" value="Winged helix-like DNA-binding domain superfamily/Winged helix DNA-binding domain"/>
    <property type="match status" value="1"/>
</dbReference>
<dbReference type="InterPro" id="IPR011991">
    <property type="entry name" value="ArsR-like_HTH"/>
</dbReference>
<gene>
    <name evidence="2" type="ORF">GALL_364450</name>
</gene>
<accession>A0A1J5QE92</accession>
<dbReference type="PANTHER" id="PTHR33169">
    <property type="entry name" value="PADR-FAMILY TRANSCRIPTIONAL REGULATOR"/>
    <property type="match status" value="1"/>
</dbReference>
<dbReference type="InterPro" id="IPR036388">
    <property type="entry name" value="WH-like_DNA-bd_sf"/>
</dbReference>
<comment type="caution">
    <text evidence="2">The sequence shown here is derived from an EMBL/GenBank/DDBJ whole genome shotgun (WGS) entry which is preliminary data.</text>
</comment>
<dbReference type="InterPro" id="IPR036390">
    <property type="entry name" value="WH_DNA-bd_sf"/>
</dbReference>
<dbReference type="SUPFAM" id="SSF46785">
    <property type="entry name" value="Winged helix' DNA-binding domain"/>
    <property type="match status" value="1"/>
</dbReference>
<dbReference type="PANTHER" id="PTHR33169:SF14">
    <property type="entry name" value="TRANSCRIPTIONAL REGULATOR RV3488"/>
    <property type="match status" value="1"/>
</dbReference>
<dbReference type="CDD" id="cd00090">
    <property type="entry name" value="HTH_ARSR"/>
    <property type="match status" value="1"/>
</dbReference>
<name>A0A1J5QE92_9ZZZZ</name>
<dbReference type="EMBL" id="MLJW01000882">
    <property type="protein sequence ID" value="OIQ81776.1"/>
    <property type="molecule type" value="Genomic_DNA"/>
</dbReference>
<dbReference type="InterPro" id="IPR005149">
    <property type="entry name" value="Tscrpt_reg_PadR_N"/>
</dbReference>
<reference evidence="2" key="1">
    <citation type="submission" date="2016-10" db="EMBL/GenBank/DDBJ databases">
        <title>Sequence of Gallionella enrichment culture.</title>
        <authorList>
            <person name="Poehlein A."/>
            <person name="Muehling M."/>
            <person name="Daniel R."/>
        </authorList>
    </citation>
    <scope>NUCLEOTIDE SEQUENCE</scope>
</reference>
<dbReference type="InterPro" id="IPR052509">
    <property type="entry name" value="Metal_resp_DNA-bind_regulator"/>
</dbReference>
<evidence type="ECO:0000313" key="2">
    <source>
        <dbReference type="EMBL" id="OIQ81776.1"/>
    </source>
</evidence>
<dbReference type="Pfam" id="PF03551">
    <property type="entry name" value="PadR"/>
    <property type="match status" value="1"/>
</dbReference>